<feature type="transmembrane region" description="Helical" evidence="1">
    <location>
        <begin position="21"/>
        <end position="39"/>
    </location>
</feature>
<keyword evidence="1" id="KW-0472">Membrane</keyword>
<dbReference type="EMBL" id="ACVQ01000018">
    <property type="protein sequence ID" value="EET79679.1"/>
    <property type="molecule type" value="Genomic_DNA"/>
</dbReference>
<gene>
    <name evidence="2" type="ORF">CAMSH0001_2247</name>
</gene>
<evidence type="ECO:0000313" key="3">
    <source>
        <dbReference type="Proteomes" id="UP000003107"/>
    </source>
</evidence>
<evidence type="ECO:0000256" key="1">
    <source>
        <dbReference type="SAM" id="Phobius"/>
    </source>
</evidence>
<reference evidence="2 3" key="1">
    <citation type="submission" date="2009-07" db="EMBL/GenBank/DDBJ databases">
        <authorList>
            <person name="Madupu R."/>
            <person name="Sebastian Y."/>
            <person name="Durkin A.S."/>
            <person name="Torralba M."/>
            <person name="Methe B."/>
            <person name="Sutton G.G."/>
            <person name="Strausberg R.L."/>
            <person name="Nelson K.E."/>
        </authorList>
    </citation>
    <scope>NUCLEOTIDE SEQUENCE [LARGE SCALE GENOMIC DNA]</scope>
    <source>
        <strain evidence="2 3">RM3277</strain>
    </source>
</reference>
<name>C6RFY4_9BACT</name>
<accession>C6RFY4</accession>
<dbReference type="Proteomes" id="UP000003107">
    <property type="component" value="Unassembled WGS sequence"/>
</dbReference>
<dbReference type="STRING" id="553219.CAMSH0001_2247"/>
<comment type="caution">
    <text evidence="2">The sequence shown here is derived from an EMBL/GenBank/DDBJ whole genome shotgun (WGS) entry which is preliminary data.</text>
</comment>
<keyword evidence="3" id="KW-1185">Reference proteome</keyword>
<dbReference type="AlphaFoldDB" id="C6RFY4"/>
<keyword evidence="1" id="KW-0812">Transmembrane</keyword>
<proteinExistence type="predicted"/>
<sequence>MNFQKRQPKFKFTKNYKNINFYLAFLFKFGYYLLTDFIGNLI</sequence>
<protein>
    <submittedName>
        <fullName evidence="2">Uncharacterized protein</fullName>
    </submittedName>
</protein>
<evidence type="ECO:0000313" key="2">
    <source>
        <dbReference type="EMBL" id="EET79679.1"/>
    </source>
</evidence>
<keyword evidence="1" id="KW-1133">Transmembrane helix</keyword>
<organism evidence="2 3">
    <name type="scientific">Campylobacter showae RM3277</name>
    <dbReference type="NCBI Taxonomy" id="553219"/>
    <lineage>
        <taxon>Bacteria</taxon>
        <taxon>Pseudomonadati</taxon>
        <taxon>Campylobacterota</taxon>
        <taxon>Epsilonproteobacteria</taxon>
        <taxon>Campylobacterales</taxon>
        <taxon>Campylobacteraceae</taxon>
        <taxon>Campylobacter</taxon>
    </lineage>
</organism>